<reference evidence="1 2" key="1">
    <citation type="submission" date="2016-07" db="EMBL/GenBank/DDBJ databases">
        <title>Pervasive Adenine N6-methylation of Active Genes in Fungi.</title>
        <authorList>
            <consortium name="DOE Joint Genome Institute"/>
            <person name="Mondo S.J."/>
            <person name="Dannebaum R.O."/>
            <person name="Kuo R.C."/>
            <person name="Labutti K."/>
            <person name="Haridas S."/>
            <person name="Kuo A."/>
            <person name="Salamov A."/>
            <person name="Ahrendt S.R."/>
            <person name="Lipzen A."/>
            <person name="Sullivan W."/>
            <person name="Andreopoulos W.B."/>
            <person name="Clum A."/>
            <person name="Lindquist E."/>
            <person name="Daum C."/>
            <person name="Ramamoorthy G.K."/>
            <person name="Gryganskyi A."/>
            <person name="Culley D."/>
            <person name="Magnuson J.K."/>
            <person name="James T.Y."/>
            <person name="O'Malley M.A."/>
            <person name="Stajich J.E."/>
            <person name="Spatafora J.W."/>
            <person name="Visel A."/>
            <person name="Grigoriev I.V."/>
        </authorList>
    </citation>
    <scope>NUCLEOTIDE SEQUENCE [LARGE SCALE GENOMIC DNA]</scope>
    <source>
        <strain evidence="1 2">NRRL 3301</strain>
    </source>
</reference>
<keyword evidence="2" id="KW-1185">Reference proteome</keyword>
<sequence>MFTRSQAAAQRGNPVECAGCHHPCQQVNLHSPAFGNDETNVDSWFQLLTSSTVGIAGLRHIVVEQDARVCHLHFATPASAYFFFHSPHRRGPLRAVLGNMTIVQSTSVNHRWTRYHQGRHYPGQPCHHNYDVPVPPPSVPYYHRHHRHRRRRGGN</sequence>
<name>A0A1X2GMS1_9FUNG</name>
<evidence type="ECO:0000313" key="2">
    <source>
        <dbReference type="Proteomes" id="UP000242146"/>
    </source>
</evidence>
<protein>
    <submittedName>
        <fullName evidence="1">Uncharacterized protein</fullName>
    </submittedName>
</protein>
<gene>
    <name evidence="1" type="ORF">DM01DRAFT_330937</name>
</gene>
<evidence type="ECO:0000313" key="1">
    <source>
        <dbReference type="EMBL" id="ORX57362.1"/>
    </source>
</evidence>
<dbReference type="AlphaFoldDB" id="A0A1X2GMS1"/>
<dbReference type="EMBL" id="MCGT01000008">
    <property type="protein sequence ID" value="ORX57362.1"/>
    <property type="molecule type" value="Genomic_DNA"/>
</dbReference>
<accession>A0A1X2GMS1</accession>
<organism evidence="1 2">
    <name type="scientific">Hesseltinella vesiculosa</name>
    <dbReference type="NCBI Taxonomy" id="101127"/>
    <lineage>
        <taxon>Eukaryota</taxon>
        <taxon>Fungi</taxon>
        <taxon>Fungi incertae sedis</taxon>
        <taxon>Mucoromycota</taxon>
        <taxon>Mucoromycotina</taxon>
        <taxon>Mucoromycetes</taxon>
        <taxon>Mucorales</taxon>
        <taxon>Cunninghamellaceae</taxon>
        <taxon>Hesseltinella</taxon>
    </lineage>
</organism>
<comment type="caution">
    <text evidence="1">The sequence shown here is derived from an EMBL/GenBank/DDBJ whole genome shotgun (WGS) entry which is preliminary data.</text>
</comment>
<dbReference type="Proteomes" id="UP000242146">
    <property type="component" value="Unassembled WGS sequence"/>
</dbReference>
<proteinExistence type="predicted"/>